<accession>A0A1E3X282</accession>
<reference evidence="1 2" key="1">
    <citation type="submission" date="2016-07" db="EMBL/GenBank/DDBJ databases">
        <title>Draft genome of Scalindua rubra, obtained from a brine-seawater interface in the Red Sea, sheds light on salt adaptation in anammox bacteria.</title>
        <authorList>
            <person name="Speth D.R."/>
            <person name="Lagkouvardos I."/>
            <person name="Wang Y."/>
            <person name="Qian P.-Y."/>
            <person name="Dutilh B.E."/>
            <person name="Jetten M.S."/>
        </authorList>
    </citation>
    <scope>NUCLEOTIDE SEQUENCE [LARGE SCALE GENOMIC DNA]</scope>
    <source>
        <strain evidence="1">BSI-1</strain>
    </source>
</reference>
<comment type="caution">
    <text evidence="1">The sequence shown here is derived from an EMBL/GenBank/DDBJ whole genome shotgun (WGS) entry which is preliminary data.</text>
</comment>
<organism evidence="1 2">
    <name type="scientific">Candidatus Scalindua rubra</name>
    <dbReference type="NCBI Taxonomy" id="1872076"/>
    <lineage>
        <taxon>Bacteria</taxon>
        <taxon>Pseudomonadati</taxon>
        <taxon>Planctomycetota</taxon>
        <taxon>Candidatus Brocadiia</taxon>
        <taxon>Candidatus Brocadiales</taxon>
        <taxon>Candidatus Scalinduaceae</taxon>
        <taxon>Candidatus Scalindua</taxon>
    </lineage>
</organism>
<proteinExistence type="predicted"/>
<evidence type="ECO:0000313" key="2">
    <source>
        <dbReference type="Proteomes" id="UP000094056"/>
    </source>
</evidence>
<name>A0A1E3X282_9BACT</name>
<dbReference type="Proteomes" id="UP000094056">
    <property type="component" value="Unassembled WGS sequence"/>
</dbReference>
<evidence type="ECO:0000313" key="1">
    <source>
        <dbReference type="EMBL" id="ODS29682.1"/>
    </source>
</evidence>
<dbReference type="EMBL" id="MAYW01000413">
    <property type="protein sequence ID" value="ODS29682.1"/>
    <property type="molecule type" value="Genomic_DNA"/>
</dbReference>
<gene>
    <name evidence="1" type="ORF">SCARUB_05217</name>
</gene>
<dbReference type="AlphaFoldDB" id="A0A1E3X282"/>
<protein>
    <submittedName>
        <fullName evidence="1">Uncharacterized protein</fullName>
    </submittedName>
</protein>
<sequence length="81" mass="9398">MSVKRKKHPNQTIEEAVKYAEQHLWRVKLNKNGHAWGRLYCPAKERGGCIVSVWSTPRVAEHHAAQIKRRIDNCEHGIKSE</sequence>